<feature type="compositionally biased region" description="Basic and acidic residues" evidence="4">
    <location>
        <begin position="784"/>
        <end position="801"/>
    </location>
</feature>
<dbReference type="InterPro" id="IPR016024">
    <property type="entry name" value="ARM-type_fold"/>
</dbReference>
<protein>
    <recommendedName>
        <fullName evidence="7">DNA polymerase V</fullName>
    </recommendedName>
</protein>
<feature type="compositionally biased region" description="Low complexity" evidence="4">
    <location>
        <begin position="803"/>
        <end position="815"/>
    </location>
</feature>
<dbReference type="PANTHER" id="PTHR13213:SF2">
    <property type="entry name" value="MYB-BINDING PROTEIN 1A"/>
    <property type="match status" value="1"/>
</dbReference>
<feature type="compositionally biased region" description="Basic residues" evidence="4">
    <location>
        <begin position="1052"/>
        <end position="1071"/>
    </location>
</feature>
<feature type="region of interest" description="Disordered" evidence="4">
    <location>
        <begin position="1020"/>
        <end position="1071"/>
    </location>
</feature>
<evidence type="ECO:0000313" key="6">
    <source>
        <dbReference type="Proteomes" id="UP001583172"/>
    </source>
</evidence>
<evidence type="ECO:0000256" key="2">
    <source>
        <dbReference type="ARBA" id="ARBA00006809"/>
    </source>
</evidence>
<dbReference type="EMBL" id="JAZGSY010000054">
    <property type="protein sequence ID" value="KAL1842081.1"/>
    <property type="molecule type" value="Genomic_DNA"/>
</dbReference>
<name>A0ABR3VKR9_HUMIN</name>
<evidence type="ECO:0000313" key="5">
    <source>
        <dbReference type="EMBL" id="KAL1842081.1"/>
    </source>
</evidence>
<evidence type="ECO:0000256" key="3">
    <source>
        <dbReference type="ARBA" id="ARBA00023242"/>
    </source>
</evidence>
<feature type="compositionally biased region" description="Basic and acidic residues" evidence="4">
    <location>
        <begin position="1021"/>
        <end position="1051"/>
    </location>
</feature>
<feature type="compositionally biased region" description="Acidic residues" evidence="4">
    <location>
        <begin position="715"/>
        <end position="740"/>
    </location>
</feature>
<proteinExistence type="inferred from homology"/>
<dbReference type="Pfam" id="PF04931">
    <property type="entry name" value="DNA_pol_phi"/>
    <property type="match status" value="1"/>
</dbReference>
<evidence type="ECO:0000256" key="1">
    <source>
        <dbReference type="ARBA" id="ARBA00004123"/>
    </source>
</evidence>
<evidence type="ECO:0008006" key="7">
    <source>
        <dbReference type="Google" id="ProtNLM"/>
    </source>
</evidence>
<keyword evidence="3" id="KW-0539">Nucleus</keyword>
<dbReference type="Proteomes" id="UP001583172">
    <property type="component" value="Unassembled WGS sequence"/>
</dbReference>
<dbReference type="InterPro" id="IPR007015">
    <property type="entry name" value="DNA_pol_V/MYBBP1A"/>
</dbReference>
<dbReference type="PANTHER" id="PTHR13213">
    <property type="entry name" value="MYB-BINDING PROTEIN 1A FAMILY MEMBER"/>
    <property type="match status" value="1"/>
</dbReference>
<comment type="caution">
    <text evidence="5">The sequence shown here is derived from an EMBL/GenBank/DDBJ whole genome shotgun (WGS) entry which is preliminary data.</text>
</comment>
<feature type="region of interest" description="Disordered" evidence="4">
    <location>
        <begin position="1"/>
        <end position="54"/>
    </location>
</feature>
<comment type="similarity">
    <text evidence="2">Belongs to the MYBBP1A family.</text>
</comment>
<accession>A0ABR3VKR9</accession>
<comment type="subcellular location">
    <subcellularLocation>
        <location evidence="1">Nucleus</location>
    </subcellularLocation>
</comment>
<evidence type="ECO:0000256" key="4">
    <source>
        <dbReference type="SAM" id="MobiDB-lite"/>
    </source>
</evidence>
<feature type="region of interest" description="Disordered" evidence="4">
    <location>
        <begin position="713"/>
        <end position="815"/>
    </location>
</feature>
<sequence>MANKRKRVAKEPANDSQPSQKRSKKDAASSNGLSKSKPKTLDKSPFTEQPTVNERKRELELYEMLGSEDVAERIQAADAIISGLLGGDGVPEPVLLRHLEKRLFRGLASGRNASRLGFSLALTEILGQLFGEKALASSKYTGLTFDKVLGILLEKTQAGGNVPGQEERDHYFGQLFGIECFVRAGVLFSDKTKWPAVLDLLVKLASKKTWLKSQCGYVIVQAVAQMDKKAAEKTLERLAQEGFAKTPEGVGIWIAALDRFPDMKVPAQPWRHPLAAASLSALPAALKDSGRETQNDGKDGKQPKQGTWTAQLHFVWDLILAYFVKLGAQSKDETPELFKQFWTRVVDESFFSKNASDHQKFSGFMIFQKMLEGATESAFMVPTLFSKNLMVCLMNQAAKEDRYLHRAALKALKGIEGVVEKAPQLLPAMLKELLGRHGAYNFDQRTNTKTVDKLLQNTTPNTVKSVLKILQPTDPAKSGLEEDKYYQALGGYLARLASAPAEDSSAATSDQSVTGVGIKALTELAYSNPAVPDKIKEALRTRATSAFAKLIRRPEDFVHLCNAILAIETDMDPDDEVATMVLPGAYERLKDLLDPSKCTDKTREPRQALALLHAVGILQFYNQDPDVVDLFEELGECYQKLEEHSKRKRTKQGIAEFLVEILLAMVARPSSLMRQVSQQVFEAFTSYMTEEALSLLTDPLAVEESEKGQQALFSTEDEDMMDAEAAEGSGSDEEGLDSDVEMVNLEDAGSEGPDDESDRSDESGDEGDDDNEADAQEDADEELEKALAEALGSHRLDKDADAESSSDASDMSDSEMLAVDEKLAEIFRHRAKASGSSKKKEKRDARDTVINFKHRVLDLLAIYVRKEAAAASTGQVPQEVFDVLHPLLELVRTTSTRSLANKACDIIQTFSKSIKKARSTAGDEAFAKLSLLPLSALMRRLHDEAAKDMSHAFTRAVSTACLALASVLAGDPDRRKEMFLDYCMTQLRWVEGEVRIQPSFFSDWLNWCQSRAAAAAVVATEKAENDTAEKEKPEKEKPEKEKPEKEAEKEKAKKQKDKKEKAGKKKKRAEE</sequence>
<keyword evidence="6" id="KW-1185">Reference proteome</keyword>
<reference evidence="5 6" key="1">
    <citation type="journal article" date="2024" name="Commun. Biol.">
        <title>Comparative genomic analysis of thermophilic fungi reveals convergent evolutionary adaptations and gene losses.</title>
        <authorList>
            <person name="Steindorff A.S."/>
            <person name="Aguilar-Pontes M.V."/>
            <person name="Robinson A.J."/>
            <person name="Andreopoulos B."/>
            <person name="LaButti K."/>
            <person name="Kuo A."/>
            <person name="Mondo S."/>
            <person name="Riley R."/>
            <person name="Otillar R."/>
            <person name="Haridas S."/>
            <person name="Lipzen A."/>
            <person name="Grimwood J."/>
            <person name="Schmutz J."/>
            <person name="Clum A."/>
            <person name="Reid I.D."/>
            <person name="Moisan M.C."/>
            <person name="Butler G."/>
            <person name="Nguyen T.T.M."/>
            <person name="Dewar K."/>
            <person name="Conant G."/>
            <person name="Drula E."/>
            <person name="Henrissat B."/>
            <person name="Hansel C."/>
            <person name="Singer S."/>
            <person name="Hutchinson M.I."/>
            <person name="de Vries R.P."/>
            <person name="Natvig D.O."/>
            <person name="Powell A.J."/>
            <person name="Tsang A."/>
            <person name="Grigoriev I.V."/>
        </authorList>
    </citation>
    <scope>NUCLEOTIDE SEQUENCE [LARGE SCALE GENOMIC DNA]</scope>
    <source>
        <strain evidence="5 6">CBS 620.91</strain>
    </source>
</reference>
<dbReference type="SUPFAM" id="SSF48371">
    <property type="entry name" value="ARM repeat"/>
    <property type="match status" value="1"/>
</dbReference>
<organism evidence="5 6">
    <name type="scientific">Humicola insolens</name>
    <name type="common">Soft-rot fungus</name>
    <dbReference type="NCBI Taxonomy" id="85995"/>
    <lineage>
        <taxon>Eukaryota</taxon>
        <taxon>Fungi</taxon>
        <taxon>Dikarya</taxon>
        <taxon>Ascomycota</taxon>
        <taxon>Pezizomycotina</taxon>
        <taxon>Sordariomycetes</taxon>
        <taxon>Sordariomycetidae</taxon>
        <taxon>Sordariales</taxon>
        <taxon>Chaetomiaceae</taxon>
        <taxon>Mycothermus</taxon>
    </lineage>
</organism>
<gene>
    <name evidence="5" type="ORF">VTJ49DRAFT_6063</name>
</gene>
<feature type="compositionally biased region" description="Acidic residues" evidence="4">
    <location>
        <begin position="748"/>
        <end position="783"/>
    </location>
</feature>